<gene>
    <name evidence="4" type="ORF">AVDCRST_MAG61-2149</name>
</gene>
<dbReference type="Pfam" id="PF10708">
    <property type="entry name" value="DUF2510"/>
    <property type="match status" value="1"/>
</dbReference>
<feature type="region of interest" description="Disordered" evidence="1">
    <location>
        <begin position="33"/>
        <end position="54"/>
    </location>
</feature>
<feature type="transmembrane region" description="Helical" evidence="2">
    <location>
        <begin position="65"/>
        <end position="87"/>
    </location>
</feature>
<evidence type="ECO:0000256" key="2">
    <source>
        <dbReference type="SAM" id="Phobius"/>
    </source>
</evidence>
<reference evidence="4" key="1">
    <citation type="submission" date="2020-02" db="EMBL/GenBank/DDBJ databases">
        <authorList>
            <person name="Meier V. D."/>
        </authorList>
    </citation>
    <scope>NUCLEOTIDE SEQUENCE</scope>
    <source>
        <strain evidence="4">AVDCRST_MAG61</strain>
    </source>
</reference>
<evidence type="ECO:0000259" key="3">
    <source>
        <dbReference type="Pfam" id="PF10708"/>
    </source>
</evidence>
<keyword evidence="2" id="KW-0812">Transmembrane</keyword>
<organism evidence="4">
    <name type="scientific">uncultured Friedmanniella sp</name>
    <dbReference type="NCBI Taxonomy" id="335381"/>
    <lineage>
        <taxon>Bacteria</taxon>
        <taxon>Bacillati</taxon>
        <taxon>Actinomycetota</taxon>
        <taxon>Actinomycetes</taxon>
        <taxon>Propionibacteriales</taxon>
        <taxon>Nocardioidaceae</taxon>
        <taxon>Friedmanniella</taxon>
        <taxon>environmental samples</taxon>
    </lineage>
</organism>
<sequence>MSAAPRPGWYPDPAGTPELYRWWDGAGWTDAISESPRAPSPRLHSPARPGDDLVRRRPSTFRTAVALLVCLALFLSATIGLGLAIWGDGPGVQRGSRAPTDSASGAAGPAVGGAAVGRLDEATRVATLGPASMTLPGHPYVPAPDPQRVRGLLDVCFVASAPVHLRYDGGRSWTAAVLFGRLSPEVAGPGLEDRGRRAVEQLGRVLFGSTRTRVEPLEVAQHAVDGHAGVLVRARVHYTVEHLPSRYDDLTALLVGLDDGSVILAASSVPDDADRQLTALAAEALSSLALS</sequence>
<dbReference type="InterPro" id="IPR018929">
    <property type="entry name" value="DUF2510"/>
</dbReference>
<accession>A0A6J4KZU5</accession>
<dbReference type="AlphaFoldDB" id="A0A6J4KZU5"/>
<name>A0A6J4KZU5_9ACTN</name>
<dbReference type="EMBL" id="CADCTT010000281">
    <property type="protein sequence ID" value="CAA9318396.1"/>
    <property type="molecule type" value="Genomic_DNA"/>
</dbReference>
<protein>
    <recommendedName>
        <fullName evidence="3">DUF2510 domain-containing protein</fullName>
    </recommendedName>
</protein>
<evidence type="ECO:0000313" key="4">
    <source>
        <dbReference type="EMBL" id="CAA9318396.1"/>
    </source>
</evidence>
<keyword evidence="2" id="KW-0472">Membrane</keyword>
<proteinExistence type="predicted"/>
<feature type="domain" description="DUF2510" evidence="3">
    <location>
        <begin position="7"/>
        <end position="40"/>
    </location>
</feature>
<evidence type="ECO:0000256" key="1">
    <source>
        <dbReference type="SAM" id="MobiDB-lite"/>
    </source>
</evidence>
<keyword evidence="2" id="KW-1133">Transmembrane helix</keyword>